<dbReference type="AlphaFoldDB" id="A0A6P3Y5K3"/>
<dbReference type="NCBIfam" id="TIGR00879">
    <property type="entry name" value="SP"/>
    <property type="match status" value="1"/>
</dbReference>
<dbReference type="InterPro" id="IPR003663">
    <property type="entry name" value="Sugar/inositol_transpt"/>
</dbReference>
<dbReference type="InterPro" id="IPR005828">
    <property type="entry name" value="MFS_sugar_transport-like"/>
</dbReference>
<dbReference type="GO" id="GO:0005886">
    <property type="term" value="C:plasma membrane"/>
    <property type="evidence" value="ECO:0007669"/>
    <property type="project" value="UniProtKB-SubCell"/>
</dbReference>
<dbReference type="PROSITE" id="PS00217">
    <property type="entry name" value="SUGAR_TRANSPORT_2"/>
    <property type="match status" value="1"/>
</dbReference>
<evidence type="ECO:0000313" key="12">
    <source>
        <dbReference type="RefSeq" id="XP_014485613.1"/>
    </source>
</evidence>
<evidence type="ECO:0000256" key="1">
    <source>
        <dbReference type="ARBA" id="ARBA00004651"/>
    </source>
</evidence>
<dbReference type="PRINTS" id="PR00171">
    <property type="entry name" value="SUGRTRNSPORT"/>
</dbReference>
<dbReference type="InterPro" id="IPR044775">
    <property type="entry name" value="MFS_ERD6/Tret1-like"/>
</dbReference>
<feature type="transmembrane region" description="Helical" evidence="9">
    <location>
        <begin position="135"/>
        <end position="154"/>
    </location>
</feature>
<evidence type="ECO:0000256" key="6">
    <source>
        <dbReference type="ARBA" id="ARBA00023180"/>
    </source>
</evidence>
<feature type="transmembrane region" description="Helical" evidence="9">
    <location>
        <begin position="436"/>
        <end position="458"/>
    </location>
</feature>
<dbReference type="SUPFAM" id="SSF103473">
    <property type="entry name" value="MFS general substrate transporter"/>
    <property type="match status" value="1"/>
</dbReference>
<dbReference type="Pfam" id="PF00083">
    <property type="entry name" value="Sugar_tr"/>
    <property type="match status" value="1"/>
</dbReference>
<dbReference type="KEGG" id="dqu:106750069"/>
<evidence type="ECO:0000259" key="10">
    <source>
        <dbReference type="PROSITE" id="PS50850"/>
    </source>
</evidence>
<evidence type="ECO:0000256" key="2">
    <source>
        <dbReference type="ARBA" id="ARBA00022475"/>
    </source>
</evidence>
<keyword evidence="8" id="KW-0813">Transport</keyword>
<keyword evidence="3 9" id="KW-0812">Transmembrane</keyword>
<dbReference type="InterPro" id="IPR005829">
    <property type="entry name" value="Sugar_transporter_CS"/>
</dbReference>
<protein>
    <submittedName>
        <fullName evidence="12">Facilitated trehalose transporter Tret1-2 homolog isoform X1</fullName>
    </submittedName>
</protein>
<feature type="transmembrane region" description="Helical" evidence="9">
    <location>
        <begin position="160"/>
        <end position="181"/>
    </location>
</feature>
<dbReference type="RefSeq" id="XP_014485613.1">
    <property type="nucleotide sequence ID" value="XM_014630127.1"/>
</dbReference>
<feature type="transmembrane region" description="Helical" evidence="9">
    <location>
        <begin position="193"/>
        <end position="212"/>
    </location>
</feature>
<comment type="subcellular location">
    <subcellularLocation>
        <location evidence="1">Cell membrane</location>
        <topology evidence="1">Multi-pass membrane protein</topology>
    </subcellularLocation>
</comment>
<feature type="transmembrane region" description="Helical" evidence="9">
    <location>
        <begin position="470"/>
        <end position="488"/>
    </location>
</feature>
<keyword evidence="4 9" id="KW-1133">Transmembrane helix</keyword>
<dbReference type="FunFam" id="1.20.1250.20:FF:000055">
    <property type="entry name" value="Facilitated trehalose transporter Tret1-2 homolog"/>
    <property type="match status" value="1"/>
</dbReference>
<dbReference type="CDD" id="cd17358">
    <property type="entry name" value="MFS_GLUT6_8_Class3_like"/>
    <property type="match status" value="1"/>
</dbReference>
<feature type="domain" description="Major facilitator superfamily (MFS) profile" evidence="10">
    <location>
        <begin position="61"/>
        <end position="492"/>
    </location>
</feature>
<name>A0A6P3Y5K3_DINQU</name>
<gene>
    <name evidence="12" type="primary">LOC106750069</name>
</gene>
<dbReference type="PANTHER" id="PTHR48021">
    <property type="match status" value="1"/>
</dbReference>
<dbReference type="PANTHER" id="PTHR48021:SF1">
    <property type="entry name" value="GH07001P-RELATED"/>
    <property type="match status" value="1"/>
</dbReference>
<dbReference type="PROSITE" id="PS50850">
    <property type="entry name" value="MFS"/>
    <property type="match status" value="1"/>
</dbReference>
<feature type="transmembrane region" description="Helical" evidence="9">
    <location>
        <begin position="401"/>
        <end position="424"/>
    </location>
</feature>
<evidence type="ECO:0000256" key="8">
    <source>
        <dbReference type="RuleBase" id="RU003346"/>
    </source>
</evidence>
<dbReference type="Gene3D" id="1.20.1250.20">
    <property type="entry name" value="MFS general substrate transporter like domains"/>
    <property type="match status" value="1"/>
</dbReference>
<comment type="similarity">
    <text evidence="7">Belongs to the major facilitator superfamily. Sugar transporter (TC 2.A.1.1) family. Trehalose transporter subfamily.</text>
</comment>
<dbReference type="InterPro" id="IPR036259">
    <property type="entry name" value="MFS_trans_sf"/>
</dbReference>
<feature type="transmembrane region" description="Helical" evidence="9">
    <location>
        <begin position="303"/>
        <end position="325"/>
    </location>
</feature>
<keyword evidence="2" id="KW-1003">Cell membrane</keyword>
<proteinExistence type="inferred from homology"/>
<feature type="transmembrane region" description="Helical" evidence="9">
    <location>
        <begin position="63"/>
        <end position="83"/>
    </location>
</feature>
<keyword evidence="6" id="KW-0325">Glycoprotein</keyword>
<keyword evidence="5 9" id="KW-0472">Membrane</keyword>
<sequence>MAANHTWETENAAATCSGADESTPLLSASDQTSMADKIVGVSQQTLVSTDGQLSSHGKKLPQYLAGLAATLGALAAGMVLGWSSPAGQDGKNLIEQYNIPMIPEEFSWVGSLATLGAGAMCVPIGILADLIGRRTSMLLMVVPFCVGWLLIIFANTVGMFYAGRFITGVSSGAFCVAAPLYTAEIAESEIRGALGSFFQLLLTIGILLTYVFGSFVSMRVLSIISAVVPLIFFGVFFFMPETPFYYMKKGNEDAARKSLMRLRGLYYDIESEVQMLRESIEETRRNKVSFTVAIQSRAAKKGLVIAFGLMLFQQMSGVNAIIFYASDIFEESGTAIKPNVATIIVGVVQVVAVFASTLFVDRLGRRILLLSSIVTLLVATLVMGIYFYCKHNTDVFNGIEWFAIIPLCLFLIMFNFGFGPLPWMMMAEIFAPEVKGIAASSACLSNWLMAFVVTKFYVNMKHAVEPYGTFWIFSAFCAIGIFFVYFLVPETKGKTLDEIQRELNQG</sequence>
<reference evidence="12" key="1">
    <citation type="submission" date="2025-08" db="UniProtKB">
        <authorList>
            <consortium name="RefSeq"/>
        </authorList>
    </citation>
    <scope>IDENTIFICATION</scope>
</reference>
<evidence type="ECO:0000256" key="4">
    <source>
        <dbReference type="ARBA" id="ARBA00022989"/>
    </source>
</evidence>
<feature type="transmembrane region" description="Helical" evidence="9">
    <location>
        <begin position="218"/>
        <end position="239"/>
    </location>
</feature>
<feature type="transmembrane region" description="Helical" evidence="9">
    <location>
        <begin position="106"/>
        <end position="128"/>
    </location>
</feature>
<keyword evidence="11" id="KW-1185">Reference proteome</keyword>
<feature type="transmembrane region" description="Helical" evidence="9">
    <location>
        <begin position="367"/>
        <end position="389"/>
    </location>
</feature>
<evidence type="ECO:0000256" key="5">
    <source>
        <dbReference type="ARBA" id="ARBA00023136"/>
    </source>
</evidence>
<evidence type="ECO:0000256" key="7">
    <source>
        <dbReference type="ARBA" id="ARBA00024348"/>
    </source>
</evidence>
<evidence type="ECO:0000256" key="9">
    <source>
        <dbReference type="SAM" id="Phobius"/>
    </source>
</evidence>
<evidence type="ECO:0000313" key="11">
    <source>
        <dbReference type="Proteomes" id="UP000515204"/>
    </source>
</evidence>
<dbReference type="OrthoDB" id="6612291at2759"/>
<feature type="transmembrane region" description="Helical" evidence="9">
    <location>
        <begin position="340"/>
        <end position="360"/>
    </location>
</feature>
<dbReference type="InterPro" id="IPR050549">
    <property type="entry name" value="MFS_Trehalose_Transporter"/>
</dbReference>
<organism evidence="11 12">
    <name type="scientific">Dinoponera quadriceps</name>
    <name type="common">South American ant</name>
    <dbReference type="NCBI Taxonomy" id="609295"/>
    <lineage>
        <taxon>Eukaryota</taxon>
        <taxon>Metazoa</taxon>
        <taxon>Ecdysozoa</taxon>
        <taxon>Arthropoda</taxon>
        <taxon>Hexapoda</taxon>
        <taxon>Insecta</taxon>
        <taxon>Pterygota</taxon>
        <taxon>Neoptera</taxon>
        <taxon>Endopterygota</taxon>
        <taxon>Hymenoptera</taxon>
        <taxon>Apocrita</taxon>
        <taxon>Aculeata</taxon>
        <taxon>Formicoidea</taxon>
        <taxon>Formicidae</taxon>
        <taxon>Ponerinae</taxon>
        <taxon>Ponerini</taxon>
        <taxon>Dinoponera</taxon>
    </lineage>
</organism>
<dbReference type="GO" id="GO:0051119">
    <property type="term" value="F:sugar transmembrane transporter activity"/>
    <property type="evidence" value="ECO:0007669"/>
    <property type="project" value="InterPro"/>
</dbReference>
<dbReference type="GeneID" id="106750069"/>
<evidence type="ECO:0000256" key="3">
    <source>
        <dbReference type="ARBA" id="ARBA00022692"/>
    </source>
</evidence>
<accession>A0A6P3Y5K3</accession>
<dbReference type="InterPro" id="IPR020846">
    <property type="entry name" value="MFS_dom"/>
</dbReference>
<dbReference type="Proteomes" id="UP000515204">
    <property type="component" value="Unplaced"/>
</dbReference>